<name>A0A9P4MZZ1_9PLEO</name>
<evidence type="ECO:0000256" key="1">
    <source>
        <dbReference type="SAM" id="SignalP"/>
    </source>
</evidence>
<protein>
    <recommendedName>
        <fullName evidence="4">S-protein homolog</fullName>
    </recommendedName>
</protein>
<proteinExistence type="predicted"/>
<accession>A0A9P4MZZ1</accession>
<comment type="caution">
    <text evidence="2">The sequence shown here is derived from an EMBL/GenBank/DDBJ whole genome shotgun (WGS) entry which is preliminary data.</text>
</comment>
<sequence length="95" mass="11159">MLLHILVAHFTTLLSTASPVDTKPLVRQNPENRYDHGLLYYDYNGKIFERLEIWTLESCNNFSWKITGAEVFENYTCEYYRYDLIDSALSLKVVS</sequence>
<feature type="chain" id="PRO_5040114901" description="S-protein homolog" evidence="1">
    <location>
        <begin position="23"/>
        <end position="95"/>
    </location>
</feature>
<evidence type="ECO:0008006" key="4">
    <source>
        <dbReference type="Google" id="ProtNLM"/>
    </source>
</evidence>
<dbReference type="Proteomes" id="UP000800093">
    <property type="component" value="Unassembled WGS sequence"/>
</dbReference>
<organism evidence="2 3">
    <name type="scientific">Lojkania enalia</name>
    <dbReference type="NCBI Taxonomy" id="147567"/>
    <lineage>
        <taxon>Eukaryota</taxon>
        <taxon>Fungi</taxon>
        <taxon>Dikarya</taxon>
        <taxon>Ascomycota</taxon>
        <taxon>Pezizomycotina</taxon>
        <taxon>Dothideomycetes</taxon>
        <taxon>Pleosporomycetidae</taxon>
        <taxon>Pleosporales</taxon>
        <taxon>Pleosporales incertae sedis</taxon>
        <taxon>Lojkania</taxon>
    </lineage>
</organism>
<reference evidence="3" key="1">
    <citation type="journal article" date="2020" name="Stud. Mycol.">
        <title>101 Dothideomycetes genomes: A test case for predicting lifestyles and emergence of pathogens.</title>
        <authorList>
            <person name="Haridas S."/>
            <person name="Albert R."/>
            <person name="Binder M."/>
            <person name="Bloem J."/>
            <person name="LaButti K."/>
            <person name="Salamov A."/>
            <person name="Andreopoulos B."/>
            <person name="Baker S."/>
            <person name="Barry K."/>
            <person name="Bills G."/>
            <person name="Bluhm B."/>
            <person name="Cannon C."/>
            <person name="Castanera R."/>
            <person name="Culley D."/>
            <person name="Daum C."/>
            <person name="Ezra D."/>
            <person name="Gonzalez J."/>
            <person name="Henrissat B."/>
            <person name="Kuo A."/>
            <person name="Liang C."/>
            <person name="Lipzen A."/>
            <person name="Lutzoni F."/>
            <person name="Magnuson J."/>
            <person name="Mondo S."/>
            <person name="Nolan M."/>
            <person name="Ohm R."/>
            <person name="Pangilinan J."/>
            <person name="Park H.-J."/>
            <person name="Ramirez L."/>
            <person name="Alfaro M."/>
            <person name="Sun H."/>
            <person name="Tritt A."/>
            <person name="Yoshinaga Y."/>
            <person name="Zwiers L.-H."/>
            <person name="Turgeon B."/>
            <person name="Goodwin S."/>
            <person name="Spatafora J."/>
            <person name="Crous P."/>
            <person name="Grigoriev I."/>
        </authorList>
    </citation>
    <scope>NUCLEOTIDE SEQUENCE [LARGE SCALE GENOMIC DNA]</scope>
    <source>
        <strain evidence="3">CBS 304.66</strain>
    </source>
</reference>
<gene>
    <name evidence="2" type="ORF">CC78DRAFT_536126</name>
</gene>
<keyword evidence="1" id="KW-0732">Signal</keyword>
<feature type="non-terminal residue" evidence="2">
    <location>
        <position position="95"/>
    </location>
</feature>
<keyword evidence="3" id="KW-1185">Reference proteome</keyword>
<evidence type="ECO:0000313" key="3">
    <source>
        <dbReference type="Proteomes" id="UP000800093"/>
    </source>
</evidence>
<dbReference type="EMBL" id="ML986671">
    <property type="protein sequence ID" value="KAF2260817.1"/>
    <property type="molecule type" value="Genomic_DNA"/>
</dbReference>
<dbReference type="AlphaFoldDB" id="A0A9P4MZZ1"/>
<evidence type="ECO:0000313" key="2">
    <source>
        <dbReference type="EMBL" id="KAF2260817.1"/>
    </source>
</evidence>
<feature type="signal peptide" evidence="1">
    <location>
        <begin position="1"/>
        <end position="22"/>
    </location>
</feature>